<dbReference type="STRING" id="1619308.B5808_16820"/>
<dbReference type="Proteomes" id="UP000192775">
    <property type="component" value="Chromosome"/>
</dbReference>
<dbReference type="InterPro" id="IPR011701">
    <property type="entry name" value="MFS"/>
</dbReference>
<dbReference type="InterPro" id="IPR036259">
    <property type="entry name" value="MFS_trans_sf"/>
</dbReference>
<organism evidence="6 7">
    <name type="scientific">Cnuibacter physcomitrellae</name>
    <dbReference type="NCBI Taxonomy" id="1619308"/>
    <lineage>
        <taxon>Bacteria</taxon>
        <taxon>Bacillati</taxon>
        <taxon>Actinomycetota</taxon>
        <taxon>Actinomycetes</taxon>
        <taxon>Micrococcales</taxon>
        <taxon>Microbacteriaceae</taxon>
        <taxon>Cnuibacter</taxon>
    </lineage>
</organism>
<proteinExistence type="predicted"/>
<keyword evidence="2" id="KW-1003">Cell membrane</keyword>
<gene>
    <name evidence="6" type="ORF">B5808_16820</name>
</gene>
<keyword evidence="5" id="KW-0472">Membrane</keyword>
<dbReference type="PANTHER" id="PTHR43124">
    <property type="entry name" value="PURINE EFFLUX PUMP PBUE"/>
    <property type="match status" value="1"/>
</dbReference>
<protein>
    <submittedName>
        <fullName evidence="6">MFS transporter</fullName>
    </submittedName>
</protein>
<evidence type="ECO:0000256" key="1">
    <source>
        <dbReference type="ARBA" id="ARBA00004651"/>
    </source>
</evidence>
<dbReference type="InterPro" id="IPR050189">
    <property type="entry name" value="MFS_Efflux_Transporters"/>
</dbReference>
<dbReference type="GO" id="GO:0005886">
    <property type="term" value="C:plasma membrane"/>
    <property type="evidence" value="ECO:0007669"/>
    <property type="project" value="UniProtKB-SubCell"/>
</dbReference>
<dbReference type="EMBL" id="CP020715">
    <property type="protein sequence ID" value="ARJ06699.1"/>
    <property type="molecule type" value="Genomic_DNA"/>
</dbReference>
<evidence type="ECO:0000256" key="3">
    <source>
        <dbReference type="ARBA" id="ARBA00022692"/>
    </source>
</evidence>
<comment type="subcellular location">
    <subcellularLocation>
        <location evidence="1">Cell membrane</location>
        <topology evidence="1">Multi-pass membrane protein</topology>
    </subcellularLocation>
</comment>
<dbReference type="Gene3D" id="1.20.1250.20">
    <property type="entry name" value="MFS general substrate transporter like domains"/>
    <property type="match status" value="1"/>
</dbReference>
<dbReference type="AlphaFoldDB" id="A0A1X9LU11"/>
<dbReference type="GO" id="GO:0022857">
    <property type="term" value="F:transmembrane transporter activity"/>
    <property type="evidence" value="ECO:0007669"/>
    <property type="project" value="InterPro"/>
</dbReference>
<evidence type="ECO:0000313" key="6">
    <source>
        <dbReference type="EMBL" id="ARJ06699.1"/>
    </source>
</evidence>
<dbReference type="PANTHER" id="PTHR43124:SF3">
    <property type="entry name" value="CHLORAMPHENICOL EFFLUX PUMP RV0191"/>
    <property type="match status" value="1"/>
</dbReference>
<dbReference type="InterPro" id="IPR020846">
    <property type="entry name" value="MFS_dom"/>
</dbReference>
<evidence type="ECO:0000313" key="7">
    <source>
        <dbReference type="Proteomes" id="UP000192775"/>
    </source>
</evidence>
<sequence>MTSIERSYRTSLPKLLLLALAMFVVGTNAFVIAGLLPDIAADLGVSPTEVSYSITSYAVVVAVISPLVSITLARVPRAVLMAAGLAVFALGTAVAASSDSVGWFIAGRTLSGLGGAALVPTATASAALLARPERRGQALALVGAGFTLATAVGSPFGTALGGAAGWRTPMWILVGVAAVLVVLIPLVVRGLPVSAAISLRRRLAPLAEPRILALLATTFLMIAGFNVVYIFSSAVTAEATGGSGALLAVLLLSYGGAGVVGNLVAGPATDRIGSRLTAIVALGGQVAALAVLTFVESSFVASVVVFAVWGVAAFAIAIPVQHRLVSVDPDSAALTLGWYSTAMYVGIAVAPPLGTAALSLGGPVALPIAGAVVTALALVFFLTAYARRRGPVLPTGGLSPELPATPEQQVPEPAQRSL</sequence>
<evidence type="ECO:0000256" key="2">
    <source>
        <dbReference type="ARBA" id="ARBA00022475"/>
    </source>
</evidence>
<name>A0A1X9LU11_9MICO</name>
<dbReference type="KEGG" id="cphy:B5808_16820"/>
<keyword evidence="3" id="KW-0812">Transmembrane</keyword>
<dbReference type="CDD" id="cd17324">
    <property type="entry name" value="MFS_NepI_like"/>
    <property type="match status" value="1"/>
</dbReference>
<evidence type="ECO:0000256" key="4">
    <source>
        <dbReference type="ARBA" id="ARBA00022989"/>
    </source>
</evidence>
<accession>A0A1X9LU11</accession>
<dbReference type="RefSeq" id="WP_085020837.1">
    <property type="nucleotide sequence ID" value="NZ_BMHD01000001.1"/>
</dbReference>
<dbReference type="Pfam" id="PF07690">
    <property type="entry name" value="MFS_1"/>
    <property type="match status" value="1"/>
</dbReference>
<keyword evidence="7" id="KW-1185">Reference proteome</keyword>
<dbReference type="PROSITE" id="PS50850">
    <property type="entry name" value="MFS"/>
    <property type="match status" value="1"/>
</dbReference>
<keyword evidence="4" id="KW-1133">Transmembrane helix</keyword>
<evidence type="ECO:0000256" key="5">
    <source>
        <dbReference type="ARBA" id="ARBA00023136"/>
    </source>
</evidence>
<dbReference type="SUPFAM" id="SSF103473">
    <property type="entry name" value="MFS general substrate transporter"/>
    <property type="match status" value="1"/>
</dbReference>
<reference evidence="6 7" key="1">
    <citation type="submission" date="2017-04" db="EMBL/GenBank/DDBJ databases">
        <authorList>
            <person name="Afonso C.L."/>
            <person name="Miller P.J."/>
            <person name="Scott M.A."/>
            <person name="Spackman E."/>
            <person name="Goraichik I."/>
            <person name="Dimitrov K.M."/>
            <person name="Suarez D.L."/>
            <person name="Swayne D.E."/>
        </authorList>
    </citation>
    <scope>NUCLEOTIDE SEQUENCE [LARGE SCALE GENOMIC DNA]</scope>
    <source>
        <strain evidence="7">XA(T)</strain>
    </source>
</reference>